<gene>
    <name evidence="10" type="ORF">ATE48_08650</name>
</gene>
<organism evidence="10 11">
    <name type="scientific">Candidatus Viadribacter manganicus</name>
    <dbReference type="NCBI Taxonomy" id="1759059"/>
    <lineage>
        <taxon>Bacteria</taxon>
        <taxon>Pseudomonadati</taxon>
        <taxon>Pseudomonadota</taxon>
        <taxon>Alphaproteobacteria</taxon>
        <taxon>Hyphomonadales</taxon>
        <taxon>Hyphomonadaceae</taxon>
        <taxon>Candidatus Viadribacter</taxon>
    </lineage>
</organism>
<reference evidence="10 11" key="1">
    <citation type="submission" date="2015-11" db="EMBL/GenBank/DDBJ databases">
        <title>Whole-Genome Sequence of Candidatus Oderbacter manganicum from the National Park Lower Oder Valley, Germany.</title>
        <authorList>
            <person name="Braun B."/>
            <person name="Liere K."/>
            <person name="Szewzyk U."/>
        </authorList>
    </citation>
    <scope>NUCLEOTIDE SEQUENCE [LARGE SCALE GENOMIC DNA]</scope>
    <source>
        <strain evidence="10 11">OTSz_A_272</strain>
    </source>
</reference>
<feature type="transmembrane region" description="Helical" evidence="8">
    <location>
        <begin position="143"/>
        <end position="159"/>
    </location>
</feature>
<evidence type="ECO:0000313" key="11">
    <source>
        <dbReference type="Proteomes" id="UP000092498"/>
    </source>
</evidence>
<feature type="domain" description="EamA" evidence="9">
    <location>
        <begin position="18"/>
        <end position="155"/>
    </location>
</feature>
<evidence type="ECO:0000256" key="5">
    <source>
        <dbReference type="ARBA" id="ARBA00022692"/>
    </source>
</evidence>
<dbReference type="Proteomes" id="UP000092498">
    <property type="component" value="Chromosome"/>
</dbReference>
<dbReference type="OrthoDB" id="369870at2"/>
<evidence type="ECO:0000259" key="9">
    <source>
        <dbReference type="Pfam" id="PF00892"/>
    </source>
</evidence>
<evidence type="ECO:0000313" key="10">
    <source>
        <dbReference type="EMBL" id="ANP45984.1"/>
    </source>
</evidence>
<dbReference type="KEGG" id="cbot:ATE48_08650"/>
<dbReference type="EMBL" id="CP013244">
    <property type="protein sequence ID" value="ANP45984.1"/>
    <property type="molecule type" value="Genomic_DNA"/>
</dbReference>
<keyword evidence="4" id="KW-1003">Cell membrane</keyword>
<feature type="transmembrane region" description="Helical" evidence="8">
    <location>
        <begin position="20"/>
        <end position="41"/>
    </location>
</feature>
<feature type="transmembrane region" description="Helical" evidence="8">
    <location>
        <begin position="112"/>
        <end position="134"/>
    </location>
</feature>
<evidence type="ECO:0000256" key="7">
    <source>
        <dbReference type="ARBA" id="ARBA00023136"/>
    </source>
</evidence>
<evidence type="ECO:0000256" key="2">
    <source>
        <dbReference type="ARBA" id="ARBA00007362"/>
    </source>
</evidence>
<proteinExistence type="inferred from homology"/>
<dbReference type="InParanoid" id="A0A1B1AHE9"/>
<evidence type="ECO:0000256" key="1">
    <source>
        <dbReference type="ARBA" id="ARBA00004651"/>
    </source>
</evidence>
<dbReference type="InterPro" id="IPR000620">
    <property type="entry name" value="EamA_dom"/>
</dbReference>
<dbReference type="NCBIfam" id="TIGR00688">
    <property type="entry name" value="rarD"/>
    <property type="match status" value="1"/>
</dbReference>
<feature type="transmembrane region" description="Helical" evidence="8">
    <location>
        <begin position="224"/>
        <end position="244"/>
    </location>
</feature>
<evidence type="ECO:0000256" key="6">
    <source>
        <dbReference type="ARBA" id="ARBA00022989"/>
    </source>
</evidence>
<sequence length="306" mass="32716">MSQAAPITASPSDLERRTGFLAGAFAYVAWGFLPLYLKLLSAIDVREVLAQRILWAAPSAFIAVFVMSGWRAGWREIATALTPRMLGTLAASACFIFVNWGMYVYLVLNERVIESALAYFLAPLVSVAIGVLFFKESITTPRVIALALALVGVVVQGFALGAPPWMALGLCATWSVYAVIRKRAPVPAAVGLLIESLALAPVAIGLLVWAASAAPLGFTLGWEMALLLAVAGPVTAIPLMAFAFGARRVSFTTLGLLQFLAPTLQFLTGIAFGESFTPLRAVSFGLIWAGLAFFSWDTLRQAKLNE</sequence>
<dbReference type="SUPFAM" id="SSF103481">
    <property type="entry name" value="Multidrug resistance efflux transporter EmrE"/>
    <property type="match status" value="2"/>
</dbReference>
<evidence type="ECO:0000256" key="4">
    <source>
        <dbReference type="ARBA" id="ARBA00022475"/>
    </source>
</evidence>
<dbReference type="InterPro" id="IPR037185">
    <property type="entry name" value="EmrE-like"/>
</dbReference>
<evidence type="ECO:0000256" key="3">
    <source>
        <dbReference type="ARBA" id="ARBA00022448"/>
    </source>
</evidence>
<name>A0A1B1AHE9_9PROT</name>
<feature type="transmembrane region" description="Helical" evidence="8">
    <location>
        <begin position="86"/>
        <end position="106"/>
    </location>
</feature>
<feature type="transmembrane region" description="Helical" evidence="8">
    <location>
        <begin position="278"/>
        <end position="296"/>
    </location>
</feature>
<feature type="transmembrane region" description="Helical" evidence="8">
    <location>
        <begin position="192"/>
        <end position="212"/>
    </location>
</feature>
<keyword evidence="3" id="KW-0813">Transport</keyword>
<feature type="transmembrane region" description="Helical" evidence="8">
    <location>
        <begin position="53"/>
        <end position="74"/>
    </location>
</feature>
<dbReference type="FunCoup" id="A0A1B1AHE9">
    <property type="interactions" value="92"/>
</dbReference>
<dbReference type="Pfam" id="PF00892">
    <property type="entry name" value="EamA"/>
    <property type="match status" value="1"/>
</dbReference>
<accession>A0A1B1AHE9</accession>
<dbReference type="InterPro" id="IPR004626">
    <property type="entry name" value="RarD"/>
</dbReference>
<dbReference type="GO" id="GO:0005886">
    <property type="term" value="C:plasma membrane"/>
    <property type="evidence" value="ECO:0007669"/>
    <property type="project" value="UniProtKB-SubCell"/>
</dbReference>
<dbReference type="STRING" id="1759059.ATE48_08650"/>
<keyword evidence="6 8" id="KW-1133">Transmembrane helix</keyword>
<keyword evidence="5 8" id="KW-0812">Transmembrane</keyword>
<dbReference type="RefSeq" id="WP_066770200.1">
    <property type="nucleotide sequence ID" value="NZ_CP013244.1"/>
</dbReference>
<feature type="transmembrane region" description="Helical" evidence="8">
    <location>
        <begin position="251"/>
        <end position="272"/>
    </location>
</feature>
<keyword evidence="7 8" id="KW-0472">Membrane</keyword>
<comment type="subcellular location">
    <subcellularLocation>
        <location evidence="1">Cell membrane</location>
        <topology evidence="1">Multi-pass membrane protein</topology>
    </subcellularLocation>
</comment>
<dbReference type="AlphaFoldDB" id="A0A1B1AHE9"/>
<feature type="transmembrane region" description="Helical" evidence="8">
    <location>
        <begin position="165"/>
        <end position="180"/>
    </location>
</feature>
<evidence type="ECO:0000256" key="8">
    <source>
        <dbReference type="SAM" id="Phobius"/>
    </source>
</evidence>
<protein>
    <recommendedName>
        <fullName evidence="9">EamA domain-containing protein</fullName>
    </recommendedName>
</protein>
<keyword evidence="11" id="KW-1185">Reference proteome</keyword>
<comment type="similarity">
    <text evidence="2">Belongs to the EamA transporter family.</text>
</comment>